<proteinExistence type="predicted"/>
<evidence type="ECO:0000313" key="2">
    <source>
        <dbReference type="Proteomes" id="UP000276834"/>
    </source>
</evidence>
<gene>
    <name evidence="1" type="ORF">DV515_00013603</name>
</gene>
<dbReference type="Proteomes" id="UP000276834">
    <property type="component" value="Unassembled WGS sequence"/>
</dbReference>
<organism evidence="1 2">
    <name type="scientific">Chloebia gouldiae</name>
    <name type="common">Gouldian finch</name>
    <name type="synonym">Erythrura gouldiae</name>
    <dbReference type="NCBI Taxonomy" id="44316"/>
    <lineage>
        <taxon>Eukaryota</taxon>
        <taxon>Metazoa</taxon>
        <taxon>Chordata</taxon>
        <taxon>Craniata</taxon>
        <taxon>Vertebrata</taxon>
        <taxon>Euteleostomi</taxon>
        <taxon>Archelosauria</taxon>
        <taxon>Archosauria</taxon>
        <taxon>Dinosauria</taxon>
        <taxon>Saurischia</taxon>
        <taxon>Theropoda</taxon>
        <taxon>Coelurosauria</taxon>
        <taxon>Aves</taxon>
        <taxon>Neognathae</taxon>
        <taxon>Neoaves</taxon>
        <taxon>Telluraves</taxon>
        <taxon>Australaves</taxon>
        <taxon>Passeriformes</taxon>
        <taxon>Passeroidea</taxon>
        <taxon>Passeridae</taxon>
        <taxon>Chloebia</taxon>
    </lineage>
</organism>
<keyword evidence="2" id="KW-1185">Reference proteome</keyword>
<dbReference type="AlphaFoldDB" id="A0A3L8S0W6"/>
<comment type="caution">
    <text evidence="1">The sequence shown here is derived from an EMBL/GenBank/DDBJ whole genome shotgun (WGS) entry which is preliminary data.</text>
</comment>
<sequence length="122" mass="14161">MEGLDLELSLLSCSESRNIGVLRLGAFMCHDDLAEGLPFYYKRKPMNNYRCHIQIKDYFLTIDKAQRRTDLPTGCPRRTFLKVKEKTPRHNVSLWDIRRFFPQAKKGKGKIEGGNGKTKKLD</sequence>
<dbReference type="EMBL" id="QUSF01000096">
    <property type="protein sequence ID" value="RLV92860.1"/>
    <property type="molecule type" value="Genomic_DNA"/>
</dbReference>
<accession>A0A3L8S0W6</accession>
<reference evidence="1 2" key="1">
    <citation type="journal article" date="2018" name="Proc. R. Soc. B">
        <title>A non-coding region near Follistatin controls head colour polymorphism in the Gouldian finch.</title>
        <authorList>
            <person name="Toomey M.B."/>
            <person name="Marques C.I."/>
            <person name="Andrade P."/>
            <person name="Araujo P.M."/>
            <person name="Sabatino S."/>
            <person name="Gazda M.A."/>
            <person name="Afonso S."/>
            <person name="Lopes R.J."/>
            <person name="Corbo J.C."/>
            <person name="Carneiro M."/>
        </authorList>
    </citation>
    <scope>NUCLEOTIDE SEQUENCE [LARGE SCALE GENOMIC DNA]</scope>
    <source>
        <strain evidence="1">Red01</strain>
        <tissue evidence="1">Muscle</tissue>
    </source>
</reference>
<name>A0A3L8S0W6_CHLGU</name>
<protein>
    <submittedName>
        <fullName evidence="1">Uncharacterized protein</fullName>
    </submittedName>
</protein>
<evidence type="ECO:0000313" key="1">
    <source>
        <dbReference type="EMBL" id="RLV92860.1"/>
    </source>
</evidence>